<gene>
    <name evidence="1" type="ORF">UFOVP236_50</name>
</gene>
<protein>
    <submittedName>
        <fullName evidence="1">Uncharacterized protein</fullName>
    </submittedName>
</protein>
<evidence type="ECO:0000313" key="1">
    <source>
        <dbReference type="EMBL" id="CAB5220412.1"/>
    </source>
</evidence>
<organism evidence="1">
    <name type="scientific">uncultured Caudovirales phage</name>
    <dbReference type="NCBI Taxonomy" id="2100421"/>
    <lineage>
        <taxon>Viruses</taxon>
        <taxon>Duplodnaviria</taxon>
        <taxon>Heunggongvirae</taxon>
        <taxon>Uroviricota</taxon>
        <taxon>Caudoviricetes</taxon>
        <taxon>Peduoviridae</taxon>
        <taxon>Maltschvirus</taxon>
        <taxon>Maltschvirus maltsch</taxon>
    </lineage>
</organism>
<accession>A0A6J7WUP2</accession>
<dbReference type="EMBL" id="LR798284">
    <property type="protein sequence ID" value="CAB5220412.1"/>
    <property type="molecule type" value="Genomic_DNA"/>
</dbReference>
<reference evidence="1" key="1">
    <citation type="submission" date="2020-05" db="EMBL/GenBank/DDBJ databases">
        <authorList>
            <person name="Chiriac C."/>
            <person name="Salcher M."/>
            <person name="Ghai R."/>
            <person name="Kavagutti S V."/>
        </authorList>
    </citation>
    <scope>NUCLEOTIDE SEQUENCE</scope>
</reference>
<name>A0A6J7WUP2_9CAUD</name>
<proteinExistence type="predicted"/>
<sequence>MQILKKADQPLLNALAALESDPNFKVVLDWLAGSLDELHKHGMSTKDEVLTRWQQGACQAVSDIVDTTQNSRAALSRLK</sequence>